<dbReference type="EMBL" id="JAEKNR010000106">
    <property type="protein sequence ID" value="MBJ7598415.1"/>
    <property type="molecule type" value="Genomic_DNA"/>
</dbReference>
<evidence type="ECO:0000313" key="2">
    <source>
        <dbReference type="EMBL" id="MBJ7598415.1"/>
    </source>
</evidence>
<reference evidence="2" key="1">
    <citation type="submission" date="2020-10" db="EMBL/GenBank/DDBJ databases">
        <title>Ca. Dormibacterota MAGs.</title>
        <authorList>
            <person name="Montgomery K."/>
        </authorList>
    </citation>
    <scope>NUCLEOTIDE SEQUENCE [LARGE SCALE GENOMIC DNA]</scope>
    <source>
        <strain evidence="2">SC8812_S17_10</strain>
    </source>
</reference>
<comment type="caution">
    <text evidence="2">The sequence shown here is derived from an EMBL/GenBank/DDBJ whole genome shotgun (WGS) entry which is preliminary data.</text>
</comment>
<proteinExistence type="predicted"/>
<evidence type="ECO:0000313" key="3">
    <source>
        <dbReference type="Proteomes" id="UP000612893"/>
    </source>
</evidence>
<keyword evidence="3" id="KW-1185">Reference proteome</keyword>
<feature type="chain" id="PRO_5044833076" evidence="1">
    <location>
        <begin position="27"/>
        <end position="92"/>
    </location>
</feature>
<feature type="signal peptide" evidence="1">
    <location>
        <begin position="1"/>
        <end position="26"/>
    </location>
</feature>
<organism evidence="2 3">
    <name type="scientific">Candidatus Nephthysia bennettiae</name>
    <dbReference type="NCBI Taxonomy" id="3127016"/>
    <lineage>
        <taxon>Bacteria</taxon>
        <taxon>Bacillati</taxon>
        <taxon>Candidatus Dormiibacterota</taxon>
        <taxon>Candidatus Dormibacteria</taxon>
        <taxon>Candidatus Dormibacterales</taxon>
        <taxon>Candidatus Dormibacteraceae</taxon>
        <taxon>Candidatus Nephthysia</taxon>
    </lineage>
</organism>
<name>A0A934N2U2_9BACT</name>
<dbReference type="AlphaFoldDB" id="A0A934N2U2"/>
<accession>A0A934N2U2</accession>
<protein>
    <submittedName>
        <fullName evidence="2">Uncharacterized protein</fullName>
    </submittedName>
</protein>
<gene>
    <name evidence="2" type="ORF">JF922_10060</name>
</gene>
<dbReference type="RefSeq" id="WP_338201390.1">
    <property type="nucleotide sequence ID" value="NZ_JAEKNR010000106.1"/>
</dbReference>
<sequence length="92" mass="9229">MKLWKLVGAVGSTLALLVAAASSAEAAGVEHQTIVNGFEFQATSTRGSFSGSASGVGQNGLWGAWSVVVNHTPLLTDTCGDVSCAQVTGGSF</sequence>
<dbReference type="Proteomes" id="UP000612893">
    <property type="component" value="Unassembled WGS sequence"/>
</dbReference>
<keyword evidence="1" id="KW-0732">Signal</keyword>
<evidence type="ECO:0000256" key="1">
    <source>
        <dbReference type="SAM" id="SignalP"/>
    </source>
</evidence>